<organism evidence="2 3">
    <name type="scientific">Halobacterium hubeiense</name>
    <dbReference type="NCBI Taxonomy" id="1407499"/>
    <lineage>
        <taxon>Archaea</taxon>
        <taxon>Methanobacteriati</taxon>
        <taxon>Methanobacteriota</taxon>
        <taxon>Stenosarchaea group</taxon>
        <taxon>Halobacteria</taxon>
        <taxon>Halobacteriales</taxon>
        <taxon>Halobacteriaceae</taxon>
        <taxon>Halobacterium</taxon>
    </lineage>
</organism>
<evidence type="ECO:0000313" key="2">
    <source>
        <dbReference type="EMBL" id="CQH63462.1"/>
    </source>
</evidence>
<protein>
    <submittedName>
        <fullName evidence="2">Uncharacterized protein</fullName>
    </submittedName>
</protein>
<feature type="region of interest" description="Disordered" evidence="1">
    <location>
        <begin position="1"/>
        <end position="25"/>
    </location>
</feature>
<dbReference type="EMBL" id="LN831303">
    <property type="protein sequence ID" value="CQH63462.1"/>
    <property type="molecule type" value="Genomic_DNA"/>
</dbReference>
<evidence type="ECO:0000313" key="3">
    <source>
        <dbReference type="Proteomes" id="UP000066737"/>
    </source>
</evidence>
<proteinExistence type="predicted"/>
<dbReference type="Proteomes" id="UP000066737">
    <property type="component" value="Plasmid pSTJ001"/>
</dbReference>
<keyword evidence="3" id="KW-1185">Reference proteome</keyword>
<reference evidence="3" key="1">
    <citation type="journal article" date="2016" name="Environ. Microbiol.">
        <title>The complete genome of a viable archaeum isolated from 123-million-year-old rock salt.</title>
        <authorList>
            <person name="Jaakkola S.T."/>
            <person name="Pfeiffer F."/>
            <person name="Ravantti J.J."/>
            <person name="Guo Q."/>
            <person name="Liu Y."/>
            <person name="Chen X."/>
            <person name="Ma H."/>
            <person name="Yang C."/>
            <person name="Oksanen H.M."/>
            <person name="Bamford D.H."/>
        </authorList>
    </citation>
    <scope>NUCLEOTIDE SEQUENCE</scope>
    <source>
        <strain evidence="3">JI20-1</strain>
        <plasmid evidence="3">Plasmid pSTJ001</plasmid>
    </source>
</reference>
<evidence type="ECO:0000256" key="1">
    <source>
        <dbReference type="SAM" id="MobiDB-lite"/>
    </source>
</evidence>
<feature type="compositionally biased region" description="Basic and acidic residues" evidence="1">
    <location>
        <begin position="10"/>
        <end position="25"/>
    </location>
</feature>
<accession>A0A0U5D1V5</accession>
<feature type="region of interest" description="Disordered" evidence="1">
    <location>
        <begin position="75"/>
        <end position="97"/>
    </location>
</feature>
<feature type="compositionally biased region" description="Polar residues" evidence="1">
    <location>
        <begin position="80"/>
        <end position="89"/>
    </location>
</feature>
<dbReference type="KEGG" id="hhb:Hhub_4089"/>
<dbReference type="AlphaFoldDB" id="A0A0U5D1V5"/>
<geneLocation type="plasmid" evidence="3">
    <name>pSTJ001</name>
</geneLocation>
<gene>
    <name evidence="2" type="ORF">HHUB_4089</name>
</gene>
<name>A0A0U5D1V5_9EURY</name>
<sequence length="97" mass="10534">MTVRSGYPDSSHEAGAKPSRRTEWRPGCRVRETCTSVPRGIAAPPLGADSFESGDALFDTIYGNLNDDFIGRKFYDDRGGNQTAPSASSGEDRDQSF</sequence>